<proteinExistence type="predicted"/>
<dbReference type="AlphaFoldDB" id="A0A3E1Q6H9"/>
<protein>
    <submittedName>
        <fullName evidence="2">DUF2254 domain-containing protein</fullName>
    </submittedName>
</protein>
<organism evidence="2 3">
    <name type="scientific">Marixanthomonas ophiurae</name>
    <dbReference type="NCBI Taxonomy" id="387659"/>
    <lineage>
        <taxon>Bacteria</taxon>
        <taxon>Pseudomonadati</taxon>
        <taxon>Bacteroidota</taxon>
        <taxon>Flavobacteriia</taxon>
        <taxon>Flavobacteriales</taxon>
        <taxon>Flavobacteriaceae</taxon>
        <taxon>Marixanthomonas</taxon>
    </lineage>
</organism>
<comment type="caution">
    <text evidence="2">The sequence shown here is derived from an EMBL/GenBank/DDBJ whole genome shotgun (WGS) entry which is preliminary data.</text>
</comment>
<dbReference type="Proteomes" id="UP000261082">
    <property type="component" value="Unassembled WGS sequence"/>
</dbReference>
<evidence type="ECO:0000313" key="3">
    <source>
        <dbReference type="Proteomes" id="UP000261082"/>
    </source>
</evidence>
<keyword evidence="1" id="KW-0812">Transmembrane</keyword>
<accession>A0A3E1Q6H9</accession>
<feature type="transmembrane region" description="Helical" evidence="1">
    <location>
        <begin position="20"/>
        <end position="40"/>
    </location>
</feature>
<keyword evidence="3" id="KW-1185">Reference proteome</keyword>
<name>A0A3E1Q6H9_9FLAO</name>
<dbReference type="Pfam" id="PF10011">
    <property type="entry name" value="DUF2254"/>
    <property type="match status" value="1"/>
</dbReference>
<evidence type="ECO:0000256" key="1">
    <source>
        <dbReference type="SAM" id="Phobius"/>
    </source>
</evidence>
<keyword evidence="1" id="KW-1133">Transmembrane helix</keyword>
<dbReference type="InterPro" id="IPR018723">
    <property type="entry name" value="DUF2254_membrane"/>
</dbReference>
<dbReference type="OrthoDB" id="2955631at2"/>
<dbReference type="EMBL" id="QVID01000002">
    <property type="protein sequence ID" value="RFN57731.1"/>
    <property type="molecule type" value="Genomic_DNA"/>
</dbReference>
<sequence length="430" mass="48562">MKQFFIRIRTFYSTLQSKIAFYPSLISLAGFMFALAMIIAEKEGISRNLIEVFPLLVVEDGDTALSVLSTCIGGLISLMVFSFSMVMLLLSQASSNFSPRLLPGLISNKRHQIILGVYLGTIIYNIFTLFSIETSEEKFTLPGFSILLGVIFSIICLGAFIFFIHNISQSIQINNIMDGIYDQATKKLNSTINRENKTETKTIETFPDTGNWHSHTSPKSGYFQNIATQNIINICKEKDIKIYITVPKGLFVLKNIRVLKSDKKLDNETVNAIFSNLNFARGEYIQDNYVLAFKQITEIAVRAMSPGINDPGTAINSIDYLTELFALRMQKNDLGVFSEKGTAYIKMAVVHFDELLYQVMASLRTYCSQDPTVAQKLIWMLAYLKQQPSIEKAYMEAIDEELKVLLKVVSFDSEKDMKTIQKLADNILET</sequence>
<reference evidence="2 3" key="1">
    <citation type="journal article" date="2007" name="Int. J. Syst. Evol. Microbiol.">
        <title>Marixanthomonas ophiurae gen. nov., sp. nov., a marine bacterium of the family Flavobacteriaceae isolated from a deep-sea brittle star.</title>
        <authorList>
            <person name="Romanenko L.A."/>
            <person name="Uchino M."/>
            <person name="Frolova G.M."/>
            <person name="Mikhailov V.V."/>
        </authorList>
    </citation>
    <scope>NUCLEOTIDE SEQUENCE [LARGE SCALE GENOMIC DNA]</scope>
    <source>
        <strain evidence="2 3">KMM 3046</strain>
    </source>
</reference>
<dbReference type="RefSeq" id="WP_117159680.1">
    <property type="nucleotide sequence ID" value="NZ_QVID01000002.1"/>
</dbReference>
<gene>
    <name evidence="2" type="ORF">DZ858_10805</name>
</gene>
<feature type="transmembrane region" description="Helical" evidence="1">
    <location>
        <begin position="64"/>
        <end position="90"/>
    </location>
</feature>
<evidence type="ECO:0000313" key="2">
    <source>
        <dbReference type="EMBL" id="RFN57731.1"/>
    </source>
</evidence>
<feature type="transmembrane region" description="Helical" evidence="1">
    <location>
        <begin position="111"/>
        <end position="132"/>
    </location>
</feature>
<keyword evidence="1" id="KW-0472">Membrane</keyword>
<feature type="transmembrane region" description="Helical" evidence="1">
    <location>
        <begin position="144"/>
        <end position="164"/>
    </location>
</feature>